<feature type="compositionally biased region" description="Low complexity" evidence="1">
    <location>
        <begin position="42"/>
        <end position="60"/>
    </location>
</feature>
<name>M3B6B9_PSEFD</name>
<dbReference type="HOGENOM" id="CLU_2224366_0_0_1"/>
<evidence type="ECO:0000256" key="1">
    <source>
        <dbReference type="SAM" id="MobiDB-lite"/>
    </source>
</evidence>
<organism evidence="2 3">
    <name type="scientific">Pseudocercospora fijiensis (strain CIRAD86)</name>
    <name type="common">Black leaf streak disease fungus</name>
    <name type="synonym">Mycosphaerella fijiensis</name>
    <dbReference type="NCBI Taxonomy" id="383855"/>
    <lineage>
        <taxon>Eukaryota</taxon>
        <taxon>Fungi</taxon>
        <taxon>Dikarya</taxon>
        <taxon>Ascomycota</taxon>
        <taxon>Pezizomycotina</taxon>
        <taxon>Dothideomycetes</taxon>
        <taxon>Dothideomycetidae</taxon>
        <taxon>Mycosphaerellales</taxon>
        <taxon>Mycosphaerellaceae</taxon>
        <taxon>Pseudocercospora</taxon>
    </lineage>
</organism>
<feature type="region of interest" description="Disordered" evidence="1">
    <location>
        <begin position="1"/>
        <end position="83"/>
    </location>
</feature>
<dbReference type="GeneID" id="19333061"/>
<sequence length="106" mass="11818">MLTIYHASSSYPNPSPLLDLPNAPPPPLSHGDKIPRPPPPRILHNIPPLLLRQRTPSPKIIIPPSPSPRPSNLNTPPHPNRNLQSYHLQTLLHLPPPKNPKNRWAA</sequence>
<dbReference type="RefSeq" id="XP_007925453.1">
    <property type="nucleotide sequence ID" value="XM_007927262.1"/>
</dbReference>
<evidence type="ECO:0000313" key="2">
    <source>
        <dbReference type="EMBL" id="EME84912.1"/>
    </source>
</evidence>
<gene>
    <name evidence="2" type="ORF">MYCFIDRAFT_173807</name>
</gene>
<dbReference type="KEGG" id="pfj:MYCFIDRAFT_173807"/>
<accession>M3B6B9</accession>
<reference evidence="2 3" key="1">
    <citation type="journal article" date="2012" name="PLoS Pathog.">
        <title>Diverse lifestyles and strategies of plant pathogenesis encoded in the genomes of eighteen Dothideomycetes fungi.</title>
        <authorList>
            <person name="Ohm R.A."/>
            <person name="Feau N."/>
            <person name="Henrissat B."/>
            <person name="Schoch C.L."/>
            <person name="Horwitz B.A."/>
            <person name="Barry K.W."/>
            <person name="Condon B.J."/>
            <person name="Copeland A.C."/>
            <person name="Dhillon B."/>
            <person name="Glaser F."/>
            <person name="Hesse C.N."/>
            <person name="Kosti I."/>
            <person name="LaButti K."/>
            <person name="Lindquist E.A."/>
            <person name="Lucas S."/>
            <person name="Salamov A.A."/>
            <person name="Bradshaw R.E."/>
            <person name="Ciuffetti L."/>
            <person name="Hamelin R.C."/>
            <person name="Kema G.H.J."/>
            <person name="Lawrence C."/>
            <person name="Scott J.A."/>
            <person name="Spatafora J.W."/>
            <person name="Turgeon B.G."/>
            <person name="de Wit P.J.G.M."/>
            <person name="Zhong S."/>
            <person name="Goodwin S.B."/>
            <person name="Grigoriev I.V."/>
        </authorList>
    </citation>
    <scope>NUCLEOTIDE SEQUENCE [LARGE SCALE GENOMIC DNA]</scope>
    <source>
        <strain evidence="2 3">CIRAD86</strain>
    </source>
</reference>
<proteinExistence type="predicted"/>
<dbReference type="VEuPathDB" id="FungiDB:MYCFIDRAFT_173807"/>
<protein>
    <submittedName>
        <fullName evidence="2">Uncharacterized protein</fullName>
    </submittedName>
</protein>
<feature type="compositionally biased region" description="Low complexity" evidence="1">
    <location>
        <begin position="7"/>
        <end position="21"/>
    </location>
</feature>
<dbReference type="EMBL" id="KB446557">
    <property type="protein sequence ID" value="EME84912.1"/>
    <property type="molecule type" value="Genomic_DNA"/>
</dbReference>
<evidence type="ECO:0000313" key="3">
    <source>
        <dbReference type="Proteomes" id="UP000016932"/>
    </source>
</evidence>
<dbReference type="AlphaFoldDB" id="M3B6B9"/>
<dbReference type="Proteomes" id="UP000016932">
    <property type="component" value="Unassembled WGS sequence"/>
</dbReference>
<keyword evidence="3" id="KW-1185">Reference proteome</keyword>